<dbReference type="PANTHER" id="PTHR20772">
    <property type="entry name" value="PROTEIN FMP42"/>
    <property type="match status" value="1"/>
</dbReference>
<dbReference type="PANTHER" id="PTHR20772:SF2">
    <property type="entry name" value="PROTEIN FMP42"/>
    <property type="match status" value="1"/>
</dbReference>
<protein>
    <recommendedName>
        <fullName evidence="12">Major facilitator superfamily (MFS) profile domain-containing protein</fullName>
    </recommendedName>
</protein>
<evidence type="ECO:0008006" key="12">
    <source>
        <dbReference type="Google" id="ProtNLM"/>
    </source>
</evidence>
<comment type="similarity">
    <text evidence="2">Belongs to the SLC43A transporter (TC 2.A.1.44) family.</text>
</comment>
<feature type="transmembrane region" description="Helical" evidence="8">
    <location>
        <begin position="256"/>
        <end position="274"/>
    </location>
</feature>
<evidence type="ECO:0000256" key="7">
    <source>
        <dbReference type="SAM" id="MobiDB-lite"/>
    </source>
</evidence>
<accession>L1JP64</accession>
<dbReference type="InterPro" id="IPR036259">
    <property type="entry name" value="MFS_trans_sf"/>
</dbReference>
<evidence type="ECO:0000256" key="2">
    <source>
        <dbReference type="ARBA" id="ARBA00006595"/>
    </source>
</evidence>
<keyword evidence="5 8" id="KW-1133">Transmembrane helix</keyword>
<evidence type="ECO:0000313" key="11">
    <source>
        <dbReference type="Proteomes" id="UP000011087"/>
    </source>
</evidence>
<feature type="transmembrane region" description="Helical" evidence="8">
    <location>
        <begin position="112"/>
        <end position="131"/>
    </location>
</feature>
<dbReference type="Gene3D" id="1.20.1250.20">
    <property type="entry name" value="MFS general substrate transporter like domains"/>
    <property type="match status" value="1"/>
</dbReference>
<gene>
    <name evidence="9" type="ORF">GUITHDRAFT_104474</name>
</gene>
<dbReference type="KEGG" id="gtt:GUITHDRAFT_104474"/>
<feature type="transmembrane region" description="Helical" evidence="8">
    <location>
        <begin position="203"/>
        <end position="221"/>
    </location>
</feature>
<evidence type="ECO:0000256" key="4">
    <source>
        <dbReference type="ARBA" id="ARBA00022692"/>
    </source>
</evidence>
<feature type="transmembrane region" description="Helical" evidence="8">
    <location>
        <begin position="441"/>
        <end position="462"/>
    </location>
</feature>
<feature type="transmembrane region" description="Helical" evidence="8">
    <location>
        <begin position="163"/>
        <end position="183"/>
    </location>
</feature>
<dbReference type="OMA" id="IQMLRLN"/>
<dbReference type="GO" id="GO:0016020">
    <property type="term" value="C:membrane"/>
    <property type="evidence" value="ECO:0007669"/>
    <property type="project" value="UniProtKB-SubCell"/>
</dbReference>
<evidence type="ECO:0000256" key="5">
    <source>
        <dbReference type="ARBA" id="ARBA00022989"/>
    </source>
</evidence>
<feature type="transmembrane region" description="Helical" evidence="8">
    <location>
        <begin position="137"/>
        <end position="156"/>
    </location>
</feature>
<dbReference type="HOGENOM" id="CLU_042366_0_0_1"/>
<feature type="transmembrane region" description="Helical" evidence="8">
    <location>
        <begin position="328"/>
        <end position="346"/>
    </location>
</feature>
<keyword evidence="3" id="KW-0813">Transport</keyword>
<sequence>MYPLERYSNHEHDHEQTIEDPKTRKLPGTCSSVFLVLVAALESVLTSGVVFGWAPLQIMLQEEGVYAYKCQTKFPCEEQAVQLQMMYTLATSAFCFCVWPTGLVLDSLGPRICCMMGALLFGAGCFIFAISTSAMDLFMLGYILMAVGGLPIVLSMMHLANLLPAYSGTIITILNVMIDVSSLNLKVMKLVTDHTPFTRKDAFSMYVAAPAAILITAPCLWPRDRYEERGATNASQVAAPSLKTSSFWKQVRSAEFLMCAFFTAFHLLHINLYIGTVDDQLRMMWFTNSSSPFDENLRTLHLSGYAKALHYEESLQPSQNVVQSLCSLFAWILPLGGLVMTLPVGYTLDNFPLWVGIALLSAAAILHSVCTLIARTEIQIVGFLLFAYYRAALFGTMATTVAFTFGYDNFGKLWGTLYAISGLFNFSIEPLAVLAQKQETFYWINLCIAVVSGILFLTYPPWLRWKSKDKSQVEEPLLVPDFTLDVNQ</sequence>
<dbReference type="GeneID" id="17306647"/>
<evidence type="ECO:0000256" key="3">
    <source>
        <dbReference type="ARBA" id="ARBA00022448"/>
    </source>
</evidence>
<dbReference type="OrthoDB" id="330047at2759"/>
<keyword evidence="4 8" id="KW-0812">Transmembrane</keyword>
<feature type="transmembrane region" description="Helical" evidence="8">
    <location>
        <begin position="32"/>
        <end position="54"/>
    </location>
</feature>
<evidence type="ECO:0000313" key="9">
    <source>
        <dbReference type="EMBL" id="EKX50079.1"/>
    </source>
</evidence>
<dbReference type="STRING" id="905079.L1JP64"/>
<feature type="region of interest" description="Disordered" evidence="7">
    <location>
        <begin position="1"/>
        <end position="22"/>
    </location>
</feature>
<keyword evidence="6 8" id="KW-0472">Membrane</keyword>
<organism evidence="9">
    <name type="scientific">Guillardia theta (strain CCMP2712)</name>
    <name type="common">Cryptophyte</name>
    <dbReference type="NCBI Taxonomy" id="905079"/>
    <lineage>
        <taxon>Eukaryota</taxon>
        <taxon>Cryptophyceae</taxon>
        <taxon>Pyrenomonadales</taxon>
        <taxon>Geminigeraceae</taxon>
        <taxon>Guillardia</taxon>
    </lineage>
</organism>
<reference evidence="11" key="2">
    <citation type="submission" date="2012-11" db="EMBL/GenBank/DDBJ databases">
        <authorList>
            <person name="Kuo A."/>
            <person name="Curtis B.A."/>
            <person name="Tanifuji G."/>
            <person name="Burki F."/>
            <person name="Gruber A."/>
            <person name="Irimia M."/>
            <person name="Maruyama S."/>
            <person name="Arias M.C."/>
            <person name="Ball S.G."/>
            <person name="Gile G.H."/>
            <person name="Hirakawa Y."/>
            <person name="Hopkins J.F."/>
            <person name="Rensing S.A."/>
            <person name="Schmutz J."/>
            <person name="Symeonidi A."/>
            <person name="Elias M."/>
            <person name="Eveleigh R.J."/>
            <person name="Herman E.K."/>
            <person name="Klute M.J."/>
            <person name="Nakayama T."/>
            <person name="Obornik M."/>
            <person name="Reyes-Prieto A."/>
            <person name="Armbrust E.V."/>
            <person name="Aves S.J."/>
            <person name="Beiko R.G."/>
            <person name="Coutinho P."/>
            <person name="Dacks J.B."/>
            <person name="Durnford D.G."/>
            <person name="Fast N.M."/>
            <person name="Green B.R."/>
            <person name="Grisdale C."/>
            <person name="Hempe F."/>
            <person name="Henrissat B."/>
            <person name="Hoppner M.P."/>
            <person name="Ishida K.-I."/>
            <person name="Kim E."/>
            <person name="Koreny L."/>
            <person name="Kroth P.G."/>
            <person name="Liu Y."/>
            <person name="Malik S.-B."/>
            <person name="Maier U.G."/>
            <person name="McRose D."/>
            <person name="Mock T."/>
            <person name="Neilson J.A."/>
            <person name="Onodera N.T."/>
            <person name="Poole A.M."/>
            <person name="Pritham E.J."/>
            <person name="Richards T.A."/>
            <person name="Rocap G."/>
            <person name="Roy S.W."/>
            <person name="Sarai C."/>
            <person name="Schaack S."/>
            <person name="Shirato S."/>
            <person name="Slamovits C.H."/>
            <person name="Spencer D.F."/>
            <person name="Suzuki S."/>
            <person name="Worden A.Z."/>
            <person name="Zauner S."/>
            <person name="Barry K."/>
            <person name="Bell C."/>
            <person name="Bharti A.K."/>
            <person name="Crow J.A."/>
            <person name="Grimwood J."/>
            <person name="Kramer R."/>
            <person name="Lindquist E."/>
            <person name="Lucas S."/>
            <person name="Salamov A."/>
            <person name="McFadden G.I."/>
            <person name="Lane C.E."/>
            <person name="Keeling P.J."/>
            <person name="Gray M.W."/>
            <person name="Grigoriev I.V."/>
            <person name="Archibald J.M."/>
        </authorList>
    </citation>
    <scope>NUCLEOTIDE SEQUENCE</scope>
    <source>
        <strain evidence="11">CCMP2712</strain>
    </source>
</reference>
<dbReference type="eggNOG" id="ENOG502QRYG">
    <property type="taxonomic scope" value="Eukaryota"/>
</dbReference>
<feature type="transmembrane region" description="Helical" evidence="8">
    <location>
        <begin position="380"/>
        <end position="405"/>
    </location>
</feature>
<feature type="transmembrane region" description="Helical" evidence="8">
    <location>
        <begin position="417"/>
        <end position="435"/>
    </location>
</feature>
<comment type="subcellular location">
    <subcellularLocation>
        <location evidence="1">Membrane</location>
        <topology evidence="1">Multi-pass membrane protein</topology>
    </subcellularLocation>
</comment>
<keyword evidence="11" id="KW-1185">Reference proteome</keyword>
<dbReference type="SUPFAM" id="SSF103473">
    <property type="entry name" value="MFS general substrate transporter"/>
    <property type="match status" value="1"/>
</dbReference>
<proteinExistence type="inferred from homology"/>
<dbReference type="PaxDb" id="55529-EKX50079"/>
<feature type="compositionally biased region" description="Basic and acidic residues" evidence="7">
    <location>
        <begin position="7"/>
        <end position="22"/>
    </location>
</feature>
<dbReference type="RefSeq" id="XP_005837059.1">
    <property type="nucleotide sequence ID" value="XM_005837002.1"/>
</dbReference>
<evidence type="ECO:0000313" key="10">
    <source>
        <dbReference type="EnsemblProtists" id="EKX50079"/>
    </source>
</evidence>
<reference evidence="10" key="3">
    <citation type="submission" date="2016-03" db="UniProtKB">
        <authorList>
            <consortium name="EnsemblProtists"/>
        </authorList>
    </citation>
    <scope>IDENTIFICATION</scope>
</reference>
<dbReference type="AlphaFoldDB" id="L1JP64"/>
<name>L1JP64_GUITC</name>
<dbReference type="Proteomes" id="UP000011087">
    <property type="component" value="Unassembled WGS sequence"/>
</dbReference>
<reference evidence="9 11" key="1">
    <citation type="journal article" date="2012" name="Nature">
        <title>Algal genomes reveal evolutionary mosaicism and the fate of nucleomorphs.</title>
        <authorList>
            <consortium name="DOE Joint Genome Institute"/>
            <person name="Curtis B.A."/>
            <person name="Tanifuji G."/>
            <person name="Burki F."/>
            <person name="Gruber A."/>
            <person name="Irimia M."/>
            <person name="Maruyama S."/>
            <person name="Arias M.C."/>
            <person name="Ball S.G."/>
            <person name="Gile G.H."/>
            <person name="Hirakawa Y."/>
            <person name="Hopkins J.F."/>
            <person name="Kuo A."/>
            <person name="Rensing S.A."/>
            <person name="Schmutz J."/>
            <person name="Symeonidi A."/>
            <person name="Elias M."/>
            <person name="Eveleigh R.J."/>
            <person name="Herman E.K."/>
            <person name="Klute M.J."/>
            <person name="Nakayama T."/>
            <person name="Obornik M."/>
            <person name="Reyes-Prieto A."/>
            <person name="Armbrust E.V."/>
            <person name="Aves S.J."/>
            <person name="Beiko R.G."/>
            <person name="Coutinho P."/>
            <person name="Dacks J.B."/>
            <person name="Durnford D.G."/>
            <person name="Fast N.M."/>
            <person name="Green B.R."/>
            <person name="Grisdale C.J."/>
            <person name="Hempel F."/>
            <person name="Henrissat B."/>
            <person name="Hoppner M.P."/>
            <person name="Ishida K."/>
            <person name="Kim E."/>
            <person name="Koreny L."/>
            <person name="Kroth P.G."/>
            <person name="Liu Y."/>
            <person name="Malik S.B."/>
            <person name="Maier U.G."/>
            <person name="McRose D."/>
            <person name="Mock T."/>
            <person name="Neilson J.A."/>
            <person name="Onodera N.T."/>
            <person name="Poole A.M."/>
            <person name="Pritham E.J."/>
            <person name="Richards T.A."/>
            <person name="Rocap G."/>
            <person name="Roy S.W."/>
            <person name="Sarai C."/>
            <person name="Schaack S."/>
            <person name="Shirato S."/>
            <person name="Slamovits C.H."/>
            <person name="Spencer D.F."/>
            <person name="Suzuki S."/>
            <person name="Worden A.Z."/>
            <person name="Zauner S."/>
            <person name="Barry K."/>
            <person name="Bell C."/>
            <person name="Bharti A.K."/>
            <person name="Crow J.A."/>
            <person name="Grimwood J."/>
            <person name="Kramer R."/>
            <person name="Lindquist E."/>
            <person name="Lucas S."/>
            <person name="Salamov A."/>
            <person name="McFadden G.I."/>
            <person name="Lane C.E."/>
            <person name="Keeling P.J."/>
            <person name="Gray M.W."/>
            <person name="Grigoriev I.V."/>
            <person name="Archibald J.M."/>
        </authorList>
    </citation>
    <scope>NUCLEOTIDE SEQUENCE</scope>
    <source>
        <strain evidence="9 11">CCMP2712</strain>
    </source>
</reference>
<evidence type="ECO:0000256" key="8">
    <source>
        <dbReference type="SAM" id="Phobius"/>
    </source>
</evidence>
<evidence type="ECO:0000256" key="6">
    <source>
        <dbReference type="ARBA" id="ARBA00023136"/>
    </source>
</evidence>
<dbReference type="EMBL" id="JH992980">
    <property type="protein sequence ID" value="EKX50079.1"/>
    <property type="molecule type" value="Genomic_DNA"/>
</dbReference>
<dbReference type="EnsemblProtists" id="EKX50079">
    <property type="protein sequence ID" value="EKX50079"/>
    <property type="gene ID" value="GUITHDRAFT_104474"/>
</dbReference>
<feature type="transmembrane region" description="Helical" evidence="8">
    <location>
        <begin position="353"/>
        <end position="374"/>
    </location>
</feature>
<dbReference type="InterPro" id="IPR052599">
    <property type="entry name" value="SLC43A_AATransporter"/>
</dbReference>
<evidence type="ECO:0000256" key="1">
    <source>
        <dbReference type="ARBA" id="ARBA00004141"/>
    </source>
</evidence>